<keyword evidence="2" id="KW-1185">Reference proteome</keyword>
<dbReference type="EMBL" id="ML209067">
    <property type="protein sequence ID" value="TFK59144.1"/>
    <property type="molecule type" value="Genomic_DNA"/>
</dbReference>
<accession>A0ACD3A169</accession>
<sequence>MPFRRISRDVKMAAIRLHERNILDLGEILDCCQFSRRTFFRILKLWRETGDVIRYRINLRGRPRYLVREDLDYLLELIRNNPDYFLDELLHLLKTNRFVSAHYTTIHNELMRLNISRKKLKKIASERDE</sequence>
<reference evidence="1 2" key="1">
    <citation type="journal article" date="2019" name="Nat. Ecol. Evol.">
        <title>Megaphylogeny resolves global patterns of mushroom evolution.</title>
        <authorList>
            <person name="Varga T."/>
            <person name="Krizsan K."/>
            <person name="Foldi C."/>
            <person name="Dima B."/>
            <person name="Sanchez-Garcia M."/>
            <person name="Sanchez-Ramirez S."/>
            <person name="Szollosi G.J."/>
            <person name="Szarkandi J.G."/>
            <person name="Papp V."/>
            <person name="Albert L."/>
            <person name="Andreopoulos W."/>
            <person name="Angelini C."/>
            <person name="Antonin V."/>
            <person name="Barry K.W."/>
            <person name="Bougher N.L."/>
            <person name="Buchanan P."/>
            <person name="Buyck B."/>
            <person name="Bense V."/>
            <person name="Catcheside P."/>
            <person name="Chovatia M."/>
            <person name="Cooper J."/>
            <person name="Damon W."/>
            <person name="Desjardin D."/>
            <person name="Finy P."/>
            <person name="Geml J."/>
            <person name="Haridas S."/>
            <person name="Hughes K."/>
            <person name="Justo A."/>
            <person name="Karasinski D."/>
            <person name="Kautmanova I."/>
            <person name="Kiss B."/>
            <person name="Kocsube S."/>
            <person name="Kotiranta H."/>
            <person name="LaButti K.M."/>
            <person name="Lechner B.E."/>
            <person name="Liimatainen K."/>
            <person name="Lipzen A."/>
            <person name="Lukacs Z."/>
            <person name="Mihaltcheva S."/>
            <person name="Morgado L.N."/>
            <person name="Niskanen T."/>
            <person name="Noordeloos M.E."/>
            <person name="Ohm R.A."/>
            <person name="Ortiz-Santana B."/>
            <person name="Ovrebo C."/>
            <person name="Racz N."/>
            <person name="Riley R."/>
            <person name="Savchenko A."/>
            <person name="Shiryaev A."/>
            <person name="Soop K."/>
            <person name="Spirin V."/>
            <person name="Szebenyi C."/>
            <person name="Tomsovsky M."/>
            <person name="Tulloss R.E."/>
            <person name="Uehling J."/>
            <person name="Grigoriev I.V."/>
            <person name="Vagvolgyi C."/>
            <person name="Papp T."/>
            <person name="Martin F.M."/>
            <person name="Miettinen O."/>
            <person name="Hibbett D.S."/>
            <person name="Nagy L.G."/>
        </authorList>
    </citation>
    <scope>NUCLEOTIDE SEQUENCE [LARGE SCALE GENOMIC DNA]</scope>
    <source>
        <strain evidence="1 2">NL-1719</strain>
    </source>
</reference>
<evidence type="ECO:0000313" key="1">
    <source>
        <dbReference type="EMBL" id="TFK59144.1"/>
    </source>
</evidence>
<organism evidence="1 2">
    <name type="scientific">Pluteus cervinus</name>
    <dbReference type="NCBI Taxonomy" id="181527"/>
    <lineage>
        <taxon>Eukaryota</taxon>
        <taxon>Fungi</taxon>
        <taxon>Dikarya</taxon>
        <taxon>Basidiomycota</taxon>
        <taxon>Agaricomycotina</taxon>
        <taxon>Agaricomycetes</taxon>
        <taxon>Agaricomycetidae</taxon>
        <taxon>Agaricales</taxon>
        <taxon>Pluteineae</taxon>
        <taxon>Pluteaceae</taxon>
        <taxon>Pluteus</taxon>
    </lineage>
</organism>
<name>A0ACD3A169_9AGAR</name>
<gene>
    <name evidence="1" type="ORF">BDN72DRAFT_733191</name>
</gene>
<evidence type="ECO:0000313" key="2">
    <source>
        <dbReference type="Proteomes" id="UP000308600"/>
    </source>
</evidence>
<dbReference type="Proteomes" id="UP000308600">
    <property type="component" value="Unassembled WGS sequence"/>
</dbReference>
<proteinExistence type="predicted"/>
<feature type="non-terminal residue" evidence="1">
    <location>
        <position position="129"/>
    </location>
</feature>
<protein>
    <submittedName>
        <fullName evidence="1">Uncharacterized protein</fullName>
    </submittedName>
</protein>